<name>A0ABR1YPT0_9PEZI</name>
<evidence type="ECO:0000313" key="2">
    <source>
        <dbReference type="Proteomes" id="UP001492380"/>
    </source>
</evidence>
<gene>
    <name evidence="1" type="ORF">HDK90DRAFT_465814</name>
</gene>
<sequence>MAFDRHCGRKGFFFPARAMSVHTGETKESGHGGNRPAGMNGSANARSHFVPDAGMSCGSIARVPLQRVRRRGAWWSNFQKRKFWAHTKQKDEAQSLRLLPCNDSLSSANWTWVRKIQCGGRLARPAVLPGLRSAGSHGDLSEKVVSVPQFRPGLSLSVRVHAGDRPTTTGKVELTAQSNHMPTNANPASAGLGFVFGGFCKIRSYRAADYASCRCSCKIFQFPGIRCILLRVQTFCIEEP</sequence>
<organism evidence="1 2">
    <name type="scientific">Phyllosticta capitalensis</name>
    <dbReference type="NCBI Taxonomy" id="121624"/>
    <lineage>
        <taxon>Eukaryota</taxon>
        <taxon>Fungi</taxon>
        <taxon>Dikarya</taxon>
        <taxon>Ascomycota</taxon>
        <taxon>Pezizomycotina</taxon>
        <taxon>Dothideomycetes</taxon>
        <taxon>Dothideomycetes incertae sedis</taxon>
        <taxon>Botryosphaeriales</taxon>
        <taxon>Phyllostictaceae</taxon>
        <taxon>Phyllosticta</taxon>
    </lineage>
</organism>
<dbReference type="EMBL" id="JBBWRZ010000005">
    <property type="protein sequence ID" value="KAK8235460.1"/>
    <property type="molecule type" value="Genomic_DNA"/>
</dbReference>
<evidence type="ECO:0000313" key="1">
    <source>
        <dbReference type="EMBL" id="KAK8235460.1"/>
    </source>
</evidence>
<keyword evidence="2" id="KW-1185">Reference proteome</keyword>
<reference evidence="1 2" key="1">
    <citation type="submission" date="2024-04" db="EMBL/GenBank/DDBJ databases">
        <title>Phyllosticta paracitricarpa is synonymous to the EU quarantine fungus P. citricarpa based on phylogenomic analyses.</title>
        <authorList>
            <consortium name="Lawrence Berkeley National Laboratory"/>
            <person name="Van Ingen-Buijs V.A."/>
            <person name="Van Westerhoven A.C."/>
            <person name="Haridas S."/>
            <person name="Skiadas P."/>
            <person name="Martin F."/>
            <person name="Groenewald J.Z."/>
            <person name="Crous P.W."/>
            <person name="Seidl M.F."/>
        </authorList>
    </citation>
    <scope>NUCLEOTIDE SEQUENCE [LARGE SCALE GENOMIC DNA]</scope>
    <source>
        <strain evidence="1 2">CBS 123374</strain>
    </source>
</reference>
<protein>
    <submittedName>
        <fullName evidence="1">Uncharacterized protein</fullName>
    </submittedName>
</protein>
<comment type="caution">
    <text evidence="1">The sequence shown here is derived from an EMBL/GenBank/DDBJ whole genome shotgun (WGS) entry which is preliminary data.</text>
</comment>
<accession>A0ABR1YPT0</accession>
<proteinExistence type="predicted"/>
<dbReference type="Proteomes" id="UP001492380">
    <property type="component" value="Unassembled WGS sequence"/>
</dbReference>